<feature type="region of interest" description="Disordered" evidence="1">
    <location>
        <begin position="164"/>
        <end position="186"/>
    </location>
</feature>
<protein>
    <submittedName>
        <fullName evidence="2">Uncharacterized protein</fullName>
    </submittedName>
</protein>
<feature type="compositionally biased region" description="Acidic residues" evidence="1">
    <location>
        <begin position="164"/>
        <end position="173"/>
    </location>
</feature>
<dbReference type="OrthoDB" id="10574514at2759"/>
<sequence length="257" mass="28774">MGRQNSSRAAVVQHFCSVGVEGPTTTPAIVLQDFIFQLILSESAKNFTQAACRRYHLFRDRLLEASNPDRFQDLWDYFLSCVVLSKIESLVIILSDLDSLISGADGRTFRIPIEAEPLVDAYDTDDSKLEELTPVKRIVSSNAFDDEDSELDFPVETELDLGLEQDSEDESSNEPEKGLGSQDVLNTQVSSRVPEVSNQGRSPVEIDLVEEEDFDELVSYSDLESEVPSKDPADKENVKHVEDDVAELLWDSDHVED</sequence>
<dbReference type="AlphaFoldDB" id="A0A4Q4TJA4"/>
<proteinExistence type="predicted"/>
<organism evidence="2 3">
    <name type="scientific">Monosporascus ibericus</name>
    <dbReference type="NCBI Taxonomy" id="155417"/>
    <lineage>
        <taxon>Eukaryota</taxon>
        <taxon>Fungi</taxon>
        <taxon>Dikarya</taxon>
        <taxon>Ascomycota</taxon>
        <taxon>Pezizomycotina</taxon>
        <taxon>Sordariomycetes</taxon>
        <taxon>Xylariomycetidae</taxon>
        <taxon>Xylariales</taxon>
        <taxon>Xylariales incertae sedis</taxon>
        <taxon>Monosporascus</taxon>
    </lineage>
</organism>
<feature type="region of interest" description="Disordered" evidence="1">
    <location>
        <begin position="191"/>
        <end position="210"/>
    </location>
</feature>
<evidence type="ECO:0000256" key="1">
    <source>
        <dbReference type="SAM" id="MobiDB-lite"/>
    </source>
</evidence>
<keyword evidence="3" id="KW-1185">Reference proteome</keyword>
<accession>A0A4Q4TJA4</accession>
<dbReference type="Proteomes" id="UP000293360">
    <property type="component" value="Unassembled WGS sequence"/>
</dbReference>
<evidence type="ECO:0000313" key="3">
    <source>
        <dbReference type="Proteomes" id="UP000293360"/>
    </source>
</evidence>
<evidence type="ECO:0000313" key="2">
    <source>
        <dbReference type="EMBL" id="RYP05333.1"/>
    </source>
</evidence>
<reference evidence="2 3" key="1">
    <citation type="submission" date="2018-06" db="EMBL/GenBank/DDBJ databases">
        <title>Complete Genomes of Monosporascus.</title>
        <authorList>
            <person name="Robinson A.J."/>
            <person name="Natvig D.O."/>
        </authorList>
    </citation>
    <scope>NUCLEOTIDE SEQUENCE [LARGE SCALE GENOMIC DNA]</scope>
    <source>
        <strain evidence="2 3">CBS 110550</strain>
    </source>
</reference>
<comment type="caution">
    <text evidence="2">The sequence shown here is derived from an EMBL/GenBank/DDBJ whole genome shotgun (WGS) entry which is preliminary data.</text>
</comment>
<feature type="compositionally biased region" description="Basic and acidic residues" evidence="1">
    <location>
        <begin position="227"/>
        <end position="239"/>
    </location>
</feature>
<name>A0A4Q4TJA4_9PEZI</name>
<gene>
    <name evidence="2" type="ORF">DL764_003878</name>
</gene>
<dbReference type="EMBL" id="QJNU01000172">
    <property type="protein sequence ID" value="RYP05333.1"/>
    <property type="molecule type" value="Genomic_DNA"/>
</dbReference>
<feature type="compositionally biased region" description="Polar residues" evidence="1">
    <location>
        <begin position="191"/>
        <end position="201"/>
    </location>
</feature>
<feature type="region of interest" description="Disordered" evidence="1">
    <location>
        <begin position="220"/>
        <end position="239"/>
    </location>
</feature>